<evidence type="ECO:0000313" key="3">
    <source>
        <dbReference type="EMBL" id="ASR85296.1"/>
    </source>
</evidence>
<feature type="domain" description="PE-PPE" evidence="2">
    <location>
        <begin position="81"/>
        <end position="284"/>
    </location>
</feature>
<gene>
    <name evidence="3" type="primary">94</name>
    <name evidence="3" type="ORF">SEA_SIRPHILIP_94</name>
</gene>
<dbReference type="InterPro" id="IPR013228">
    <property type="entry name" value="PE-PPE_C"/>
</dbReference>
<accession>A0A222ZKN7</accession>
<dbReference type="InterPro" id="IPR029058">
    <property type="entry name" value="AB_hydrolase_fold"/>
</dbReference>
<proteinExistence type="predicted"/>
<feature type="region of interest" description="Disordered" evidence="1">
    <location>
        <begin position="288"/>
        <end position="397"/>
    </location>
</feature>
<dbReference type="Gene3D" id="3.40.50.1820">
    <property type="entry name" value="alpha/beta hydrolase"/>
    <property type="match status" value="1"/>
</dbReference>
<feature type="compositionally biased region" description="Basic and acidic residues" evidence="1">
    <location>
        <begin position="327"/>
        <end position="340"/>
    </location>
</feature>
<dbReference type="Proteomes" id="UP000224266">
    <property type="component" value="Segment"/>
</dbReference>
<feature type="compositionally biased region" description="Basic and acidic residues" evidence="1">
    <location>
        <begin position="288"/>
        <end position="310"/>
    </location>
</feature>
<dbReference type="KEGG" id="vg:60325461"/>
<evidence type="ECO:0000313" key="4">
    <source>
        <dbReference type="Proteomes" id="UP000224266"/>
    </source>
</evidence>
<dbReference type="RefSeq" id="YP_009953978.1">
    <property type="nucleotide sequence ID" value="NC_051627.1"/>
</dbReference>
<evidence type="ECO:0000256" key="1">
    <source>
        <dbReference type="SAM" id="MobiDB-lite"/>
    </source>
</evidence>
<dbReference type="GeneID" id="60325461"/>
<dbReference type="Pfam" id="PF08237">
    <property type="entry name" value="PE-PPE"/>
    <property type="match status" value="1"/>
</dbReference>
<protein>
    <submittedName>
        <fullName evidence="3">Esterase</fullName>
    </submittedName>
</protein>
<name>A0A222ZKN7_9CAUD</name>
<reference evidence="4" key="1">
    <citation type="submission" date="2017-06" db="EMBL/GenBank/DDBJ databases">
        <authorList>
            <person name="Kim H.J."/>
            <person name="Triplett B.A."/>
        </authorList>
    </citation>
    <scope>NUCLEOTIDE SEQUENCE [LARGE SCALE GENOMIC DNA]</scope>
</reference>
<evidence type="ECO:0000259" key="2">
    <source>
        <dbReference type="Pfam" id="PF08237"/>
    </source>
</evidence>
<keyword evidence="4" id="KW-1185">Reference proteome</keyword>
<dbReference type="EMBL" id="MF324911">
    <property type="protein sequence ID" value="ASR85296.1"/>
    <property type="molecule type" value="Genomic_DNA"/>
</dbReference>
<organism evidence="3 4">
    <name type="scientific">Mycobacterium phage SirPhilip</name>
    <dbReference type="NCBI Taxonomy" id="2015824"/>
    <lineage>
        <taxon>Viruses</taxon>
        <taxon>Duplodnaviria</taxon>
        <taxon>Heunggongvirae</taxon>
        <taxon>Uroviricota</taxon>
        <taxon>Caudoviricetes</taxon>
        <taxon>Weiservirinae</taxon>
        <taxon>Anayavirus</taxon>
        <taxon>Anayavirus sirphilip</taxon>
    </lineage>
</organism>
<feature type="compositionally biased region" description="Basic and acidic residues" evidence="1">
    <location>
        <begin position="354"/>
        <end position="363"/>
    </location>
</feature>
<sequence>MSTCRQATSCAWVTVLRMTTRYLTRATAAAVALSIATAAPAVATTVFSIRGTDILSPGDDPTALVPSLFAGAAEHAIDYHANVVGMDRNTAQAVANLAAAEAGVDGPVVVAGFSQGAIAVALDKARVMALPEAERPAADQLSYVVLGDPTGPGGILHWLPGRVPVIGAAPVHVPDTPYDTIVINREYDGWADFPDRPLNLVADLNAVVGIIYVHGRYDEADLDPAHVPAGNVTTVVNSAGGKTTTYLVPTEHLPLLQPLRDLGVHEAIVKAIEAPLKGMVDAGYARNDAKAETTKTPTKTDDDQAAKPETTKTPTKTDDDDQAAKPAKHDAGKPVVRDSIKATPGKTSTTPDHAAAHDADEHAAPSPTSDADGPASPTGGAGKADSDSGQESGAEAA</sequence>
<dbReference type="SUPFAM" id="SSF53474">
    <property type="entry name" value="alpha/beta-Hydrolases"/>
    <property type="match status" value="1"/>
</dbReference>